<proteinExistence type="predicted"/>
<organism evidence="9 10">
    <name type="scientific">Terriglobus roseus (strain DSM 18391 / NRRL B-41598 / KBS 63)</name>
    <dbReference type="NCBI Taxonomy" id="926566"/>
    <lineage>
        <taxon>Bacteria</taxon>
        <taxon>Pseudomonadati</taxon>
        <taxon>Acidobacteriota</taxon>
        <taxon>Terriglobia</taxon>
        <taxon>Terriglobales</taxon>
        <taxon>Acidobacteriaceae</taxon>
        <taxon>Terriglobus</taxon>
    </lineage>
</organism>
<evidence type="ECO:0000256" key="7">
    <source>
        <dbReference type="SAM" id="SignalP"/>
    </source>
</evidence>
<evidence type="ECO:0000313" key="9">
    <source>
        <dbReference type="EMBL" id="AFL86724.1"/>
    </source>
</evidence>
<keyword evidence="1" id="KW-0813">Transport</keyword>
<keyword evidence="4" id="KW-0249">Electron transport</keyword>
<feature type="signal peptide" evidence="7">
    <location>
        <begin position="1"/>
        <end position="26"/>
    </location>
</feature>
<evidence type="ECO:0000259" key="8">
    <source>
        <dbReference type="PROSITE" id="PS51007"/>
    </source>
</evidence>
<evidence type="ECO:0000256" key="2">
    <source>
        <dbReference type="ARBA" id="ARBA00022617"/>
    </source>
</evidence>
<dbReference type="OrthoDB" id="123252at2"/>
<dbReference type="KEGG" id="trs:Terro_0375"/>
<evidence type="ECO:0000256" key="4">
    <source>
        <dbReference type="ARBA" id="ARBA00022982"/>
    </source>
</evidence>
<dbReference type="EMBL" id="CP003379">
    <property type="protein sequence ID" value="AFL86724.1"/>
    <property type="molecule type" value="Genomic_DNA"/>
</dbReference>
<dbReference type="Proteomes" id="UP000006056">
    <property type="component" value="Chromosome"/>
</dbReference>
<protein>
    <submittedName>
        <fullName evidence="9">Cytochrome c, mono-and diheme variants family</fullName>
    </submittedName>
</protein>
<dbReference type="HOGENOM" id="CLU_2144653_0_0_0"/>
<evidence type="ECO:0000313" key="10">
    <source>
        <dbReference type="Proteomes" id="UP000006056"/>
    </source>
</evidence>
<dbReference type="GO" id="GO:0009055">
    <property type="term" value="F:electron transfer activity"/>
    <property type="evidence" value="ECO:0007669"/>
    <property type="project" value="InterPro"/>
</dbReference>
<dbReference type="RefSeq" id="WP_014784293.1">
    <property type="nucleotide sequence ID" value="NC_018014.1"/>
</dbReference>
<dbReference type="InterPro" id="IPR009056">
    <property type="entry name" value="Cyt_c-like_dom"/>
</dbReference>
<dbReference type="GO" id="GO:0046872">
    <property type="term" value="F:metal ion binding"/>
    <property type="evidence" value="ECO:0007669"/>
    <property type="project" value="UniProtKB-KW"/>
</dbReference>
<dbReference type="Gene3D" id="1.10.760.10">
    <property type="entry name" value="Cytochrome c-like domain"/>
    <property type="match status" value="1"/>
</dbReference>
<dbReference type="PANTHER" id="PTHR37823:SF1">
    <property type="entry name" value="CYTOCHROME C-553-LIKE"/>
    <property type="match status" value="1"/>
</dbReference>
<keyword evidence="10" id="KW-1185">Reference proteome</keyword>
<dbReference type="GO" id="GO:0020037">
    <property type="term" value="F:heme binding"/>
    <property type="evidence" value="ECO:0007669"/>
    <property type="project" value="InterPro"/>
</dbReference>
<keyword evidence="2 6" id="KW-0349">Heme</keyword>
<keyword evidence="3 6" id="KW-0479">Metal-binding</keyword>
<dbReference type="PANTHER" id="PTHR37823">
    <property type="entry name" value="CYTOCHROME C-553-LIKE"/>
    <property type="match status" value="1"/>
</dbReference>
<evidence type="ECO:0000256" key="3">
    <source>
        <dbReference type="ARBA" id="ARBA00022723"/>
    </source>
</evidence>
<reference evidence="9 10" key="1">
    <citation type="submission" date="2012-06" db="EMBL/GenBank/DDBJ databases">
        <title>Complete genome of Terriglobus roseus DSM 18391.</title>
        <authorList>
            <consortium name="US DOE Joint Genome Institute (JGI-PGF)"/>
            <person name="Lucas S."/>
            <person name="Copeland A."/>
            <person name="Lapidus A."/>
            <person name="Glavina del Rio T."/>
            <person name="Dalin E."/>
            <person name="Tice H."/>
            <person name="Bruce D."/>
            <person name="Goodwin L."/>
            <person name="Pitluck S."/>
            <person name="Peters L."/>
            <person name="Mikhailova N."/>
            <person name="Munk A.C.C."/>
            <person name="Kyrpides N."/>
            <person name="Mavromatis K."/>
            <person name="Ivanova N."/>
            <person name="Brettin T."/>
            <person name="Detter J.C."/>
            <person name="Han C."/>
            <person name="Larimer F."/>
            <person name="Land M."/>
            <person name="Hauser L."/>
            <person name="Markowitz V."/>
            <person name="Cheng J.-F."/>
            <person name="Hugenholtz P."/>
            <person name="Woyke T."/>
            <person name="Wu D."/>
            <person name="Brambilla E."/>
            <person name="Klenk H.-P."/>
            <person name="Eisen J.A."/>
        </authorList>
    </citation>
    <scope>NUCLEOTIDE SEQUENCE [LARGE SCALE GENOMIC DNA]</scope>
    <source>
        <strain evidence="10">DSM 18391 / NRRL B-41598 / KBS 63</strain>
    </source>
</reference>
<dbReference type="SUPFAM" id="SSF46626">
    <property type="entry name" value="Cytochrome c"/>
    <property type="match status" value="1"/>
</dbReference>
<keyword evidence="7" id="KW-0732">Signal</keyword>
<feature type="chain" id="PRO_5003683823" evidence="7">
    <location>
        <begin position="27"/>
        <end position="112"/>
    </location>
</feature>
<dbReference type="AlphaFoldDB" id="I3ZBV6"/>
<dbReference type="InterPro" id="IPR051811">
    <property type="entry name" value="Cytochrome_c550/c551-like"/>
</dbReference>
<dbReference type="eggNOG" id="COG2010">
    <property type="taxonomic scope" value="Bacteria"/>
</dbReference>
<dbReference type="STRING" id="926566.Terro_0375"/>
<gene>
    <name evidence="9" type="ordered locus">Terro_0375</name>
</gene>
<dbReference type="InterPro" id="IPR036909">
    <property type="entry name" value="Cyt_c-like_dom_sf"/>
</dbReference>
<sequence>MRNSSKALFTTAAVLGLSFLSAGAQMSEGATHGKTTFDSKCAICHSADTTDKKIGPGLKGLYTRGVMADGTTKVTDETVTDRIMNGKVPMPPFKDQLKPAEITELVEYLKTL</sequence>
<dbReference type="PROSITE" id="PS51007">
    <property type="entry name" value="CYTC"/>
    <property type="match status" value="1"/>
</dbReference>
<feature type="domain" description="Cytochrome c" evidence="8">
    <location>
        <begin position="28"/>
        <end position="112"/>
    </location>
</feature>
<name>I3ZBV6_TERRK</name>
<accession>I3ZBV6</accession>
<dbReference type="Pfam" id="PF13442">
    <property type="entry name" value="Cytochrome_CBB3"/>
    <property type="match status" value="1"/>
</dbReference>
<keyword evidence="5 6" id="KW-0408">Iron</keyword>
<evidence type="ECO:0000256" key="1">
    <source>
        <dbReference type="ARBA" id="ARBA00022448"/>
    </source>
</evidence>
<evidence type="ECO:0000256" key="5">
    <source>
        <dbReference type="ARBA" id="ARBA00023004"/>
    </source>
</evidence>
<evidence type="ECO:0000256" key="6">
    <source>
        <dbReference type="PROSITE-ProRule" id="PRU00433"/>
    </source>
</evidence>